<comment type="caution">
    <text evidence="5">The sequence shown here is derived from an EMBL/GenBank/DDBJ whole genome shotgun (WGS) entry which is preliminary data.</text>
</comment>
<dbReference type="AlphaFoldDB" id="A0A9D4TZ30"/>
<comment type="cofactor">
    <cofactor evidence="4">
        <name>Fe(2+)</name>
        <dbReference type="ChEBI" id="CHEBI:29033"/>
    </cofactor>
    <text evidence="4">Binds 1 Fe(2+) ion per subunit.</text>
</comment>
<evidence type="ECO:0000313" key="6">
    <source>
        <dbReference type="Proteomes" id="UP001055712"/>
    </source>
</evidence>
<dbReference type="PANTHER" id="PTHR10543:SF138">
    <property type="entry name" value="CAROTENOID OXYGENASE"/>
    <property type="match status" value="1"/>
</dbReference>
<dbReference type="Proteomes" id="UP001055712">
    <property type="component" value="Unassembled WGS sequence"/>
</dbReference>
<dbReference type="OrthoDB" id="1069523at2759"/>
<reference evidence="5" key="2">
    <citation type="submission" date="2020-11" db="EMBL/GenBank/DDBJ databases">
        <authorList>
            <person name="Cecchin M."/>
            <person name="Marcolungo L."/>
            <person name="Rossato M."/>
            <person name="Girolomoni L."/>
            <person name="Cosentino E."/>
            <person name="Cuine S."/>
            <person name="Li-Beisson Y."/>
            <person name="Delledonne M."/>
            <person name="Ballottari M."/>
        </authorList>
    </citation>
    <scope>NUCLEOTIDE SEQUENCE</scope>
    <source>
        <strain evidence="5">211/11P</strain>
        <tissue evidence="5">Whole cell</tissue>
    </source>
</reference>
<dbReference type="GO" id="GO:0016121">
    <property type="term" value="P:carotene catabolic process"/>
    <property type="evidence" value="ECO:0007669"/>
    <property type="project" value="TreeGrafter"/>
</dbReference>
<accession>A0A9D4TZ30</accession>
<organism evidence="5 6">
    <name type="scientific">Chlorella vulgaris</name>
    <name type="common">Green alga</name>
    <dbReference type="NCBI Taxonomy" id="3077"/>
    <lineage>
        <taxon>Eukaryota</taxon>
        <taxon>Viridiplantae</taxon>
        <taxon>Chlorophyta</taxon>
        <taxon>core chlorophytes</taxon>
        <taxon>Trebouxiophyceae</taxon>
        <taxon>Chlorellales</taxon>
        <taxon>Chlorellaceae</taxon>
        <taxon>Chlorella clade</taxon>
        <taxon>Chlorella</taxon>
    </lineage>
</organism>
<evidence type="ECO:0000256" key="3">
    <source>
        <dbReference type="ARBA" id="ARBA00023004"/>
    </source>
</evidence>
<dbReference type="GO" id="GO:0046872">
    <property type="term" value="F:metal ion binding"/>
    <property type="evidence" value="ECO:0007669"/>
    <property type="project" value="UniProtKB-KW"/>
</dbReference>
<dbReference type="Pfam" id="PF03055">
    <property type="entry name" value="RPE65"/>
    <property type="match status" value="1"/>
</dbReference>
<dbReference type="InterPro" id="IPR004294">
    <property type="entry name" value="Carotenoid_Oase"/>
</dbReference>
<feature type="binding site" evidence="4">
    <location>
        <position position="199"/>
    </location>
    <ligand>
        <name>Fe cation</name>
        <dbReference type="ChEBI" id="CHEBI:24875"/>
        <note>catalytic</note>
    </ligand>
</feature>
<reference evidence="5" key="1">
    <citation type="journal article" date="2019" name="Plant J.">
        <title>Chlorella vulgaris genome assembly and annotation reveals the molecular basis for metabolic acclimation to high light conditions.</title>
        <authorList>
            <person name="Cecchin M."/>
            <person name="Marcolungo L."/>
            <person name="Rossato M."/>
            <person name="Girolomoni L."/>
            <person name="Cosentino E."/>
            <person name="Cuine S."/>
            <person name="Li-Beisson Y."/>
            <person name="Delledonne M."/>
            <person name="Ballottari M."/>
        </authorList>
    </citation>
    <scope>NUCLEOTIDE SEQUENCE</scope>
    <source>
        <strain evidence="5">211/11P</strain>
    </source>
</reference>
<evidence type="ECO:0000256" key="2">
    <source>
        <dbReference type="ARBA" id="ARBA00022723"/>
    </source>
</evidence>
<name>A0A9D4TZ30_CHLVU</name>
<evidence type="ECO:0000256" key="1">
    <source>
        <dbReference type="ARBA" id="ARBA00006787"/>
    </source>
</evidence>
<evidence type="ECO:0000313" key="5">
    <source>
        <dbReference type="EMBL" id="KAI3438485.1"/>
    </source>
</evidence>
<keyword evidence="2 4" id="KW-0479">Metal-binding</keyword>
<feature type="binding site" evidence="4">
    <location>
        <position position="509"/>
    </location>
    <ligand>
        <name>Fe cation</name>
        <dbReference type="ChEBI" id="CHEBI:24875"/>
        <note>catalytic</note>
    </ligand>
</feature>
<keyword evidence="3 4" id="KW-0408">Iron</keyword>
<feature type="binding site" evidence="4">
    <location>
        <position position="329"/>
    </location>
    <ligand>
        <name>Fe cation</name>
        <dbReference type="ChEBI" id="CHEBI:24875"/>
        <note>catalytic</note>
    </ligand>
</feature>
<dbReference type="GO" id="GO:0010436">
    <property type="term" value="F:carotenoid dioxygenase activity"/>
    <property type="evidence" value="ECO:0007669"/>
    <property type="project" value="TreeGrafter"/>
</dbReference>
<evidence type="ECO:0008006" key="7">
    <source>
        <dbReference type="Google" id="ProtNLM"/>
    </source>
</evidence>
<comment type="similarity">
    <text evidence="1">Belongs to the carotenoid oxygenase family.</text>
</comment>
<evidence type="ECO:0000256" key="4">
    <source>
        <dbReference type="PIRSR" id="PIRSR604294-1"/>
    </source>
</evidence>
<dbReference type="PANTHER" id="PTHR10543">
    <property type="entry name" value="BETA-CAROTENE DIOXYGENASE"/>
    <property type="match status" value="1"/>
</dbReference>
<keyword evidence="6" id="KW-1185">Reference proteome</keyword>
<sequence length="521" mass="57230">METAEDPEGYWMETVAGSIPAELSGTLFRNGPGSFSIGEEKIGHPYDGDGLILSIAFQDGKAYFRSRFVETAEYLAESQQQRIMFRGTFATQRAGGAVANALDLHVKNTSNTNVVCWGGRLLTLFEAGQPYRLDPHTLETRGLETLGGRLAPGLPLDMGFAAANAAFSGMVRSTHEKLGNASFMPPELFNAGGEAMTAHPHVDSNTGRLISFSYRVGPSIRTPFLGTSLTFYEFTADFEVAAVKTFELAGFAFLHDFAVTENWYVVFQNPVTVDNASYVSGKAAAAACVRWVPDTPTLLHLIPRPGRVDAQGQPLQARTFTAPPLFVFHHANAYEEGQRVIVDSIHYDSLPAVGREALAEQQIDPEVAFRSRLRRIDIDLYTGALRMSKLYDQYLEMPAINDSVSGRPHRFVCGYHSIFEKDEAQIGIAKVDTHTGRVSLWRPGFKQFALEPKFVARPGATAEDDGWLLTVMFDSGTLDCHLAILDAQHLESGPLALLRFKQPVPSGLHGCWSSTYFGPDH</sequence>
<protein>
    <recommendedName>
        <fullName evidence="7">Dioxygenase</fullName>
    </recommendedName>
</protein>
<feature type="binding site" evidence="4">
    <location>
        <position position="255"/>
    </location>
    <ligand>
        <name>Fe cation</name>
        <dbReference type="ChEBI" id="CHEBI:24875"/>
        <note>catalytic</note>
    </ligand>
</feature>
<gene>
    <name evidence="5" type="ORF">D9Q98_000913</name>
</gene>
<proteinExistence type="inferred from homology"/>
<dbReference type="EMBL" id="SIDB01000001">
    <property type="protein sequence ID" value="KAI3438485.1"/>
    <property type="molecule type" value="Genomic_DNA"/>
</dbReference>